<protein>
    <recommendedName>
        <fullName evidence="7">Response regulator</fullName>
    </recommendedName>
</protein>
<dbReference type="InterPro" id="IPR001789">
    <property type="entry name" value="Sig_transdc_resp-reg_receiver"/>
</dbReference>
<feature type="modified residue" description="4-aspartylphosphate" evidence="2">
    <location>
        <position position="166"/>
    </location>
</feature>
<evidence type="ECO:0000313" key="5">
    <source>
        <dbReference type="EMBL" id="EGK73421.1"/>
    </source>
</evidence>
<keyword evidence="1 2" id="KW-0597">Phosphoprotein</keyword>
<dbReference type="InterPro" id="IPR050595">
    <property type="entry name" value="Bact_response_regulator"/>
</dbReference>
<dbReference type="SUPFAM" id="SSF52172">
    <property type="entry name" value="CheY-like"/>
    <property type="match status" value="1"/>
</dbReference>
<reference evidence="5 6" key="1">
    <citation type="journal article" date="2011" name="J. Bacteriol.">
        <title>Genome sequence of Methyloversatilis universalis FAM5T, a methylotrophic representative of the order Rhodocyclales.</title>
        <authorList>
            <person name="Kittichotirat W."/>
            <person name="Good N.M."/>
            <person name="Hall R."/>
            <person name="Bringel F."/>
            <person name="Lajus A."/>
            <person name="Medigue C."/>
            <person name="Smalley N.E."/>
            <person name="Beck D."/>
            <person name="Bumgarner R."/>
            <person name="Vuilleumier S."/>
            <person name="Kalyuzhnaya M.G."/>
        </authorList>
    </citation>
    <scope>NUCLEOTIDE SEQUENCE [LARGE SCALE GENOMIC DNA]</scope>
    <source>
        <strain evidence="6">ATCC BAA-1314 / JCM 13912 / FAM5</strain>
    </source>
</reference>
<dbReference type="PANTHER" id="PTHR44591:SF19">
    <property type="entry name" value="TWO-COMPONENT RESPONSE REGULATOR-RELATED"/>
    <property type="match status" value="1"/>
</dbReference>
<dbReference type="STRING" id="1000565.METUNv1_00048"/>
<dbReference type="InterPro" id="IPR035965">
    <property type="entry name" value="PAS-like_dom_sf"/>
</dbReference>
<evidence type="ECO:0000256" key="2">
    <source>
        <dbReference type="PROSITE-ProRule" id="PRU00169"/>
    </source>
</evidence>
<dbReference type="eggNOG" id="COG3437">
    <property type="taxonomic scope" value="Bacteria"/>
</dbReference>
<sequence>MNRDSEVAGGPALVWDALALHRDGATVWSNELWRAAAAAGACWTPADPERRGEARHLDAWVQELLGGSVAPLLRSTGWIEAVWRLSAEPLCEGRDGWMVHLQPQVFAPRQGHARPLSLLAVDDEAFILSALRRLLRGAPFELCTAGSADEAWSMLQQQPADIVLSDQRMPGTTGVQLLARVRDYAPDTVRLILSGYSDVQSITDAINEGAVYRFIAKPWDDAQLLLALNEAADLHRSRMQTRQLQLALATANADLSAANQRLKTLLSEQDHRISLGDYALHLAQDMNDALPFPVLGLDAEGQLVTANDAAARYLGLQAADGSLTALVRGREAGYERGFAFAGREWALCIGVLPGGTGRVVALVPENGHVL</sequence>
<evidence type="ECO:0000313" key="6">
    <source>
        <dbReference type="Proteomes" id="UP000005019"/>
    </source>
</evidence>
<evidence type="ECO:0000259" key="4">
    <source>
        <dbReference type="PROSITE" id="PS50112"/>
    </source>
</evidence>
<dbReference type="Gene3D" id="3.40.50.2300">
    <property type="match status" value="1"/>
</dbReference>
<dbReference type="SUPFAM" id="SSF55785">
    <property type="entry name" value="PYP-like sensor domain (PAS domain)"/>
    <property type="match status" value="1"/>
</dbReference>
<accession>F5R7B8</accession>
<evidence type="ECO:0000259" key="3">
    <source>
        <dbReference type="PROSITE" id="PS50110"/>
    </source>
</evidence>
<dbReference type="OrthoDB" id="9774747at2"/>
<evidence type="ECO:0000256" key="1">
    <source>
        <dbReference type="ARBA" id="ARBA00022553"/>
    </source>
</evidence>
<proteinExistence type="predicted"/>
<dbReference type="AlphaFoldDB" id="F5R7B8"/>
<dbReference type="GO" id="GO:0000160">
    <property type="term" value="P:phosphorelay signal transduction system"/>
    <property type="evidence" value="ECO:0007669"/>
    <property type="project" value="InterPro"/>
</dbReference>
<dbReference type="PROSITE" id="PS50112">
    <property type="entry name" value="PAS"/>
    <property type="match status" value="1"/>
</dbReference>
<dbReference type="Pfam" id="PF00072">
    <property type="entry name" value="Response_reg"/>
    <property type="match status" value="1"/>
</dbReference>
<comment type="caution">
    <text evidence="5">The sequence shown here is derived from an EMBL/GenBank/DDBJ whole genome shotgun (WGS) entry which is preliminary data.</text>
</comment>
<dbReference type="SMART" id="SM00448">
    <property type="entry name" value="REC"/>
    <property type="match status" value="1"/>
</dbReference>
<dbReference type="InterPro" id="IPR011006">
    <property type="entry name" value="CheY-like_superfamily"/>
</dbReference>
<dbReference type="InterPro" id="IPR000014">
    <property type="entry name" value="PAS"/>
</dbReference>
<organism evidence="5 6">
    <name type="scientific">Methyloversatilis universalis (strain ATCC BAA-1314 / DSM 25237 / JCM 13912 / CCUG 52030 / FAM5)</name>
    <dbReference type="NCBI Taxonomy" id="1000565"/>
    <lineage>
        <taxon>Bacteria</taxon>
        <taxon>Pseudomonadati</taxon>
        <taxon>Pseudomonadota</taxon>
        <taxon>Betaproteobacteria</taxon>
        <taxon>Nitrosomonadales</taxon>
        <taxon>Sterolibacteriaceae</taxon>
        <taxon>Methyloversatilis</taxon>
    </lineage>
</organism>
<dbReference type="EMBL" id="AFHG01000028">
    <property type="protein sequence ID" value="EGK73421.1"/>
    <property type="molecule type" value="Genomic_DNA"/>
</dbReference>
<dbReference type="RefSeq" id="WP_008057633.1">
    <property type="nucleotide sequence ID" value="NZ_AFHG01000028.1"/>
</dbReference>
<gene>
    <name evidence="5" type="ORF">METUNv1_00048</name>
</gene>
<feature type="domain" description="PAS" evidence="4">
    <location>
        <begin position="288"/>
        <end position="320"/>
    </location>
</feature>
<dbReference type="CDD" id="cd17569">
    <property type="entry name" value="REC_HupR-like"/>
    <property type="match status" value="1"/>
</dbReference>
<dbReference type="PANTHER" id="PTHR44591">
    <property type="entry name" value="STRESS RESPONSE REGULATOR PROTEIN 1"/>
    <property type="match status" value="1"/>
</dbReference>
<feature type="domain" description="Response regulatory" evidence="3">
    <location>
        <begin position="117"/>
        <end position="232"/>
    </location>
</feature>
<keyword evidence="6" id="KW-1185">Reference proteome</keyword>
<dbReference type="PROSITE" id="PS50110">
    <property type="entry name" value="RESPONSE_REGULATORY"/>
    <property type="match status" value="1"/>
</dbReference>
<evidence type="ECO:0008006" key="7">
    <source>
        <dbReference type="Google" id="ProtNLM"/>
    </source>
</evidence>
<dbReference type="Proteomes" id="UP000005019">
    <property type="component" value="Unassembled WGS sequence"/>
</dbReference>
<name>F5R7B8_METUF</name>